<feature type="binding site" evidence="10">
    <location>
        <position position="210"/>
    </location>
    <ligand>
        <name>substrate</name>
    </ligand>
</feature>
<protein>
    <recommendedName>
        <fullName evidence="4 8">UDP-glucose 6-dehydrogenase</fullName>
        <ecNumber evidence="3 8">1.1.1.22</ecNumber>
    </recommendedName>
</protein>
<keyword evidence="15" id="KW-1185">Reference proteome</keyword>
<feature type="binding site" evidence="11">
    <location>
        <position position="35"/>
    </location>
    <ligand>
        <name>NAD(+)</name>
        <dbReference type="ChEBI" id="CHEBI:57540"/>
    </ligand>
</feature>
<dbReference type="KEGG" id="acog:HWD57_22635"/>
<organism evidence="13 15">
    <name type="scientific">Candidatus Accumulibacter cognatus</name>
    <dbReference type="NCBI Taxonomy" id="2954383"/>
    <lineage>
        <taxon>Bacteria</taxon>
        <taxon>Pseudomonadati</taxon>
        <taxon>Pseudomonadota</taxon>
        <taxon>Betaproteobacteria</taxon>
        <taxon>Candidatus Accumulibacter</taxon>
    </lineage>
</organism>
<evidence type="ECO:0000256" key="10">
    <source>
        <dbReference type="PIRSR" id="PIRSR500134-2"/>
    </source>
</evidence>
<dbReference type="InterPro" id="IPR036291">
    <property type="entry name" value="NAD(P)-bd_dom_sf"/>
</dbReference>
<feature type="binding site" evidence="11">
    <location>
        <position position="269"/>
    </location>
    <ligand>
        <name>NAD(+)</name>
        <dbReference type="ChEBI" id="CHEBI:57540"/>
    </ligand>
</feature>
<feature type="binding site" evidence="11">
    <location>
        <position position="30"/>
    </location>
    <ligand>
        <name>NAD(+)</name>
        <dbReference type="ChEBI" id="CHEBI:57540"/>
    </ligand>
</feature>
<dbReference type="PIRSF" id="PIRSF000124">
    <property type="entry name" value="UDPglc_GDPman_dh"/>
    <property type="match status" value="1"/>
</dbReference>
<dbReference type="SUPFAM" id="SSF51735">
    <property type="entry name" value="NAD(P)-binding Rossmann-fold domains"/>
    <property type="match status" value="1"/>
</dbReference>
<dbReference type="EMBL" id="JDST02000018">
    <property type="protein sequence ID" value="KFB77725.1"/>
    <property type="molecule type" value="Genomic_DNA"/>
</dbReference>
<dbReference type="Gene3D" id="1.20.5.100">
    <property type="entry name" value="Cytochrome c1, transmembrane anchor, C-terminal"/>
    <property type="match status" value="1"/>
</dbReference>
<dbReference type="GO" id="GO:0051287">
    <property type="term" value="F:NAD binding"/>
    <property type="evidence" value="ECO:0007669"/>
    <property type="project" value="InterPro"/>
</dbReference>
<dbReference type="InterPro" id="IPR008927">
    <property type="entry name" value="6-PGluconate_DH-like_C_sf"/>
</dbReference>
<feature type="binding site" evidence="11">
    <location>
        <position position="121"/>
    </location>
    <ligand>
        <name>NAD(+)</name>
        <dbReference type="ChEBI" id="CHEBI:57540"/>
    </ligand>
</feature>
<dbReference type="Gene3D" id="3.40.50.720">
    <property type="entry name" value="NAD(P)-binding Rossmann-like Domain"/>
    <property type="match status" value="2"/>
</dbReference>
<feature type="domain" description="UDP-glucose/GDP-mannose dehydrogenase C-terminal" evidence="12">
    <location>
        <begin position="320"/>
        <end position="424"/>
    </location>
</feature>
<accession>A0A080MBB0</accession>
<evidence type="ECO:0000313" key="16">
    <source>
        <dbReference type="Proteomes" id="UP000509684"/>
    </source>
</evidence>
<dbReference type="UniPathway" id="UPA00038">
    <property type="reaction ID" value="UER00491"/>
</dbReference>
<evidence type="ECO:0000313" key="15">
    <source>
        <dbReference type="Proteomes" id="UP000021315"/>
    </source>
</evidence>
<dbReference type="Proteomes" id="UP000509684">
    <property type="component" value="Chromosome"/>
</dbReference>
<dbReference type="PANTHER" id="PTHR43750">
    <property type="entry name" value="UDP-GLUCOSE 6-DEHYDROGENASE TUAD"/>
    <property type="match status" value="1"/>
</dbReference>
<evidence type="ECO:0000256" key="9">
    <source>
        <dbReference type="PIRSR" id="PIRSR500134-1"/>
    </source>
</evidence>
<dbReference type="GO" id="GO:0003979">
    <property type="term" value="F:UDP-glucose 6-dehydrogenase activity"/>
    <property type="evidence" value="ECO:0007669"/>
    <property type="project" value="UniProtKB-EC"/>
</dbReference>
<dbReference type="PROSITE" id="PS51257">
    <property type="entry name" value="PROKAR_LIPOPROTEIN"/>
    <property type="match status" value="1"/>
</dbReference>
<evidence type="ECO:0000259" key="12">
    <source>
        <dbReference type="SMART" id="SM00984"/>
    </source>
</evidence>
<feature type="binding site" evidence="10">
    <location>
        <position position="263"/>
    </location>
    <ligand>
        <name>substrate</name>
    </ligand>
</feature>
<feature type="binding site" evidence="10">
    <location>
        <begin position="155"/>
        <end position="158"/>
    </location>
    <ligand>
        <name>substrate</name>
    </ligand>
</feature>
<dbReference type="RefSeq" id="WP_046534890.1">
    <property type="nucleotide sequence ID" value="NZ_JDST02000018.1"/>
</dbReference>
<reference evidence="13 15" key="1">
    <citation type="submission" date="2014-02" db="EMBL/GenBank/DDBJ databases">
        <title>Expanding our view of genomic diversity in Candidatus Accumulibacter clades.</title>
        <authorList>
            <person name="Skennerton C.T."/>
            <person name="Barr J.J."/>
            <person name="Slater F.R."/>
            <person name="Bond P.L."/>
            <person name="Tyson G.W."/>
        </authorList>
    </citation>
    <scope>NUCLEOTIDE SEQUENCE [LARGE SCALE GENOMIC DNA]</scope>
    <source>
        <strain evidence="15">SK-02</strain>
    </source>
</reference>
<dbReference type="Proteomes" id="UP000021315">
    <property type="component" value="Unassembled WGS sequence"/>
</dbReference>
<comment type="pathway">
    <text evidence="1">Nucleotide-sugar biosynthesis; UDP-alpha-D-glucuronate biosynthesis; UDP-alpha-D-glucuronate from UDP-alpha-D-glucose: step 1/1.</text>
</comment>
<evidence type="ECO:0000313" key="14">
    <source>
        <dbReference type="EMBL" id="QLH52255.1"/>
    </source>
</evidence>
<dbReference type="GO" id="GO:0000271">
    <property type="term" value="P:polysaccharide biosynthetic process"/>
    <property type="evidence" value="ECO:0007669"/>
    <property type="project" value="InterPro"/>
</dbReference>
<dbReference type="PANTHER" id="PTHR43750:SF3">
    <property type="entry name" value="UDP-GLUCOSE 6-DEHYDROGENASE TUAD"/>
    <property type="match status" value="1"/>
</dbReference>
<dbReference type="GO" id="GO:0006065">
    <property type="term" value="P:UDP-glucuronate biosynthetic process"/>
    <property type="evidence" value="ECO:0007669"/>
    <property type="project" value="UniProtKB-UniPathway"/>
</dbReference>
<comment type="similarity">
    <text evidence="2 8">Belongs to the UDP-glucose/GDP-mannose dehydrogenase family.</text>
</comment>
<dbReference type="AlphaFoldDB" id="A0A080MBB0"/>
<comment type="catalytic activity">
    <reaction evidence="7 8">
        <text>UDP-alpha-D-glucose + 2 NAD(+) + H2O = UDP-alpha-D-glucuronate + 2 NADH + 3 H(+)</text>
        <dbReference type="Rhea" id="RHEA:23596"/>
        <dbReference type="ChEBI" id="CHEBI:15377"/>
        <dbReference type="ChEBI" id="CHEBI:15378"/>
        <dbReference type="ChEBI" id="CHEBI:57540"/>
        <dbReference type="ChEBI" id="CHEBI:57945"/>
        <dbReference type="ChEBI" id="CHEBI:58052"/>
        <dbReference type="ChEBI" id="CHEBI:58885"/>
        <dbReference type="EC" id="1.1.1.22"/>
    </reaction>
</comment>
<dbReference type="InterPro" id="IPR017476">
    <property type="entry name" value="UDP-Glc/GDP-Man"/>
</dbReference>
<feature type="binding site" evidence="10">
    <location>
        <position position="327"/>
    </location>
    <ligand>
        <name>substrate</name>
    </ligand>
</feature>
<proteinExistence type="inferred from homology"/>
<dbReference type="PIRSF" id="PIRSF500134">
    <property type="entry name" value="UDPglc_DH_bac"/>
    <property type="match status" value="1"/>
</dbReference>
<dbReference type="InterPro" id="IPR014027">
    <property type="entry name" value="UDP-Glc/GDP-Man_DH_C"/>
</dbReference>
<gene>
    <name evidence="13" type="primary">tuaD</name>
    <name evidence="13" type="ORF">AW06_001099</name>
    <name evidence="14" type="ORF">HWD57_22635</name>
</gene>
<sequence>MKVTVIGTGYVGLVTGACLSEMGNHVLCLDVDERKIAILNSGGIPIHEPGLEPMVKRNAVAGRLQFTTDIAAAVHHGTLLFIGVGTPPDEDGSADLQYVLSAARNIGQHMTDYKVIVDKSTVPVGTADRVRAAVQEALAKRGLCMEFAVVSNPEFLKEGAAVDDFMRPDRIIVGADDERATLLMRAIYAPFSRNRDKLLLMDTRSAELTKYAANAMLATRISFMNELARLAECVGADIELVRHGIGSDPRIGTHFLYAGTGYGGSCFPKDVKALVRTGQEFGIDLRVLAAVEAVNDIQKRVLVDKVLARFEGNLQGRSFALWGLAFKPDTDDMRDAPSRVIVHELLRFGATIRAYDPVAMDEARRVFGDLPGLSFASHPAEALQGADALLIATEWREFKSPDFEQIRALLRQPLIFDGRNLFDPVLVRSLGIEYHGVGRGEGVQQTRSNGVTGRV</sequence>
<feature type="active site" description="Nucleophile" evidence="9">
    <location>
        <position position="266"/>
    </location>
</feature>
<dbReference type="SMART" id="SM00984">
    <property type="entry name" value="UDPG_MGDP_dh_C"/>
    <property type="match status" value="1"/>
</dbReference>
<dbReference type="STRING" id="1453999.AW06_001099"/>
<feature type="binding site" evidence="11">
    <location>
        <position position="158"/>
    </location>
    <ligand>
        <name>NAD(+)</name>
        <dbReference type="ChEBI" id="CHEBI:57540"/>
    </ligand>
</feature>
<dbReference type="NCBIfam" id="TIGR03026">
    <property type="entry name" value="NDP-sugDHase"/>
    <property type="match status" value="1"/>
</dbReference>
<dbReference type="SUPFAM" id="SSF48179">
    <property type="entry name" value="6-phosphogluconate dehydrogenase C-terminal domain-like"/>
    <property type="match status" value="1"/>
</dbReference>
<evidence type="ECO:0000256" key="8">
    <source>
        <dbReference type="PIRNR" id="PIRNR000124"/>
    </source>
</evidence>
<dbReference type="EMBL" id="CP058708">
    <property type="protein sequence ID" value="QLH52255.1"/>
    <property type="molecule type" value="Genomic_DNA"/>
</dbReference>
<dbReference type="InterPro" id="IPR036220">
    <property type="entry name" value="UDP-Glc/GDP-Man_DH_C_sf"/>
</dbReference>
<dbReference type="EC" id="1.1.1.22" evidence="3 8"/>
<dbReference type="InterPro" id="IPR028357">
    <property type="entry name" value="UDPglc_DH_bac"/>
</dbReference>
<evidence type="ECO:0000256" key="5">
    <source>
        <dbReference type="ARBA" id="ARBA00023002"/>
    </source>
</evidence>
<feature type="binding site" evidence="11">
    <location>
        <position position="334"/>
    </location>
    <ligand>
        <name>NAD(+)</name>
        <dbReference type="ChEBI" id="CHEBI:57540"/>
    </ligand>
</feature>
<dbReference type="SUPFAM" id="SSF52413">
    <property type="entry name" value="UDP-glucose/GDP-mannose dehydrogenase C-terminal domain"/>
    <property type="match status" value="1"/>
</dbReference>
<keyword evidence="6 8" id="KW-0520">NAD</keyword>
<name>A0A080MBB0_9PROT</name>
<evidence type="ECO:0000256" key="2">
    <source>
        <dbReference type="ARBA" id="ARBA00006601"/>
    </source>
</evidence>
<evidence type="ECO:0000256" key="1">
    <source>
        <dbReference type="ARBA" id="ARBA00004701"/>
    </source>
</evidence>
<evidence type="ECO:0000256" key="11">
    <source>
        <dbReference type="PIRSR" id="PIRSR500134-3"/>
    </source>
</evidence>
<feature type="binding site" evidence="10">
    <location>
        <begin position="255"/>
        <end position="259"/>
    </location>
    <ligand>
        <name>substrate</name>
    </ligand>
</feature>
<reference evidence="14 16" key="2">
    <citation type="journal article" date="2019" name="Microbiome">
        <title>Annotated bacterial chromosomes from frame-shift-corrected long-read metagenomic data.</title>
        <authorList>
            <person name="Arumugam K."/>
            <person name="Bagci C."/>
            <person name="Bessarab I."/>
            <person name="Beier S."/>
            <person name="Buchfink B."/>
            <person name="Gorska A."/>
            <person name="Qiu G."/>
            <person name="Huson D.H."/>
            <person name="Williams R.B.H."/>
        </authorList>
    </citation>
    <scope>NUCLEOTIDE SEQUENCE [LARGE SCALE GENOMIC DNA]</scope>
    <source>
        <strain evidence="14">SSA1</strain>
    </source>
</reference>
<evidence type="ECO:0000256" key="4">
    <source>
        <dbReference type="ARBA" id="ARBA00015132"/>
    </source>
</evidence>
<keyword evidence="5 8" id="KW-0560">Oxidoreductase</keyword>
<dbReference type="InterPro" id="IPR014026">
    <property type="entry name" value="UDP-Glc/GDP-Man_DH_dimer"/>
</dbReference>
<dbReference type="Pfam" id="PF03720">
    <property type="entry name" value="UDPG_MGDP_dh_C"/>
    <property type="match status" value="1"/>
</dbReference>
<dbReference type="Pfam" id="PF00984">
    <property type="entry name" value="UDPG_MGDP_dh"/>
    <property type="match status" value="1"/>
</dbReference>
<feature type="binding site" evidence="11">
    <location>
        <position position="86"/>
    </location>
    <ligand>
        <name>NAD(+)</name>
        <dbReference type="ChEBI" id="CHEBI:57540"/>
    </ligand>
</feature>
<accession>A0A7D5NCP1</accession>
<dbReference type="Pfam" id="PF03721">
    <property type="entry name" value="UDPG_MGDP_dh_N"/>
    <property type="match status" value="1"/>
</dbReference>
<evidence type="ECO:0000256" key="7">
    <source>
        <dbReference type="ARBA" id="ARBA00047473"/>
    </source>
</evidence>
<evidence type="ECO:0000313" key="13">
    <source>
        <dbReference type="EMBL" id="KFB77725.1"/>
    </source>
</evidence>
<dbReference type="InterPro" id="IPR001732">
    <property type="entry name" value="UDP-Glc/GDP-Man_DH_N"/>
</dbReference>
<reference evidence="14" key="3">
    <citation type="submission" date="2020-06" db="EMBL/GenBank/DDBJ databases">
        <authorList>
            <person name="Arumugam K."/>
            <person name="Besarab I."/>
            <person name="Haryono M."/>
            <person name="Bagci C."/>
            <person name="Beier S."/>
            <person name="Buchfink B."/>
            <person name="Gorska A."/>
            <person name="Qiu G."/>
            <person name="Huson D.H."/>
            <person name="Williams R.B."/>
        </authorList>
    </citation>
    <scope>NUCLEOTIDE SEQUENCE</scope>
    <source>
        <strain evidence="14">SSA1</strain>
    </source>
</reference>
<evidence type="ECO:0000256" key="3">
    <source>
        <dbReference type="ARBA" id="ARBA00012954"/>
    </source>
</evidence>
<evidence type="ECO:0000256" key="6">
    <source>
        <dbReference type="ARBA" id="ARBA00023027"/>
    </source>
</evidence>